<dbReference type="SUPFAM" id="SSF46938">
    <property type="entry name" value="CRAL/TRIO N-terminal domain"/>
    <property type="match status" value="1"/>
</dbReference>
<dbReference type="GO" id="GO:1902936">
    <property type="term" value="F:phosphatidylinositol bisphosphate binding"/>
    <property type="evidence" value="ECO:0007669"/>
    <property type="project" value="TreeGrafter"/>
</dbReference>
<name>U5EUE2_9DIPT</name>
<dbReference type="SMART" id="SM00516">
    <property type="entry name" value="SEC14"/>
    <property type="match status" value="1"/>
</dbReference>
<proteinExistence type="evidence at transcript level"/>
<dbReference type="InterPro" id="IPR036273">
    <property type="entry name" value="CRAL/TRIO_N_dom_sf"/>
</dbReference>
<dbReference type="EMBL" id="GANO01003920">
    <property type="protein sequence ID" value="JAB55951.1"/>
    <property type="molecule type" value="mRNA"/>
</dbReference>
<organism evidence="2">
    <name type="scientific">Corethrella appendiculata</name>
    <dbReference type="NCBI Taxonomy" id="1370023"/>
    <lineage>
        <taxon>Eukaryota</taxon>
        <taxon>Metazoa</taxon>
        <taxon>Ecdysozoa</taxon>
        <taxon>Arthropoda</taxon>
        <taxon>Hexapoda</taxon>
        <taxon>Insecta</taxon>
        <taxon>Pterygota</taxon>
        <taxon>Neoptera</taxon>
        <taxon>Endopterygota</taxon>
        <taxon>Diptera</taxon>
        <taxon>Nematocera</taxon>
        <taxon>Culicoidea</taxon>
        <taxon>Chaoboridae</taxon>
        <taxon>Corethrella</taxon>
    </lineage>
</organism>
<dbReference type="PANTHER" id="PTHR10174:SF38">
    <property type="entry name" value="HL01515P"/>
    <property type="match status" value="1"/>
</dbReference>
<reference evidence="2" key="1">
    <citation type="journal article" date="2014" name="Insect Biochem. Mol. Biol.">
        <title>An insight into the sialome of the frog biting fly, Corethrella appendiculata.</title>
        <authorList>
            <person name="Ribeiro J.M.C."/>
            <person name="Chagas A.C."/>
            <person name="Pham V.M."/>
            <person name="Lounibos L.P."/>
            <person name="Calvo E."/>
        </authorList>
    </citation>
    <scope>NUCLEOTIDE SEQUENCE</scope>
    <source>
        <tissue evidence="2">Salivary glands</tissue>
    </source>
</reference>
<dbReference type="InterPro" id="IPR036865">
    <property type="entry name" value="CRAL-TRIO_dom_sf"/>
</dbReference>
<dbReference type="SMART" id="SM01100">
    <property type="entry name" value="CRAL_TRIO_N"/>
    <property type="match status" value="1"/>
</dbReference>
<feature type="domain" description="CRAL-TRIO" evidence="1">
    <location>
        <begin position="109"/>
        <end position="278"/>
    </location>
</feature>
<evidence type="ECO:0000259" key="1">
    <source>
        <dbReference type="PROSITE" id="PS50191"/>
    </source>
</evidence>
<evidence type="ECO:0000313" key="2">
    <source>
        <dbReference type="EMBL" id="JAB55951.1"/>
    </source>
</evidence>
<accession>U5EUE2</accession>
<dbReference type="InterPro" id="IPR001251">
    <property type="entry name" value="CRAL-TRIO_dom"/>
</dbReference>
<dbReference type="GO" id="GO:0016020">
    <property type="term" value="C:membrane"/>
    <property type="evidence" value="ECO:0007669"/>
    <property type="project" value="TreeGrafter"/>
</dbReference>
<dbReference type="CDD" id="cd00170">
    <property type="entry name" value="SEC14"/>
    <property type="match status" value="1"/>
</dbReference>
<dbReference type="Gene3D" id="3.40.525.10">
    <property type="entry name" value="CRAL-TRIO lipid binding domain"/>
    <property type="match status" value="1"/>
</dbReference>
<dbReference type="PROSITE" id="PS50191">
    <property type="entry name" value="CRAL_TRIO"/>
    <property type="match status" value="1"/>
</dbReference>
<dbReference type="AlphaFoldDB" id="U5EUE2"/>
<dbReference type="SUPFAM" id="SSF52087">
    <property type="entry name" value="CRAL/TRIO domain"/>
    <property type="match status" value="1"/>
</dbReference>
<dbReference type="InterPro" id="IPR011074">
    <property type="entry name" value="CRAL/TRIO_N_dom"/>
</dbReference>
<dbReference type="Gene3D" id="1.10.8.20">
    <property type="entry name" value="N-terminal domain of phosphatidylinositol transfer protein sec14p"/>
    <property type="match status" value="1"/>
</dbReference>
<dbReference type="PANTHER" id="PTHR10174">
    <property type="entry name" value="ALPHA-TOCOPHEROL TRANSFER PROTEIN-RELATED"/>
    <property type="match status" value="1"/>
</dbReference>
<protein>
    <submittedName>
        <fullName evidence="2">Putative transporter</fullName>
    </submittedName>
</protein>
<dbReference type="Gene3D" id="1.20.5.1200">
    <property type="entry name" value="Alpha-tocopherol transfer"/>
    <property type="match status" value="1"/>
</dbReference>
<dbReference type="PRINTS" id="PR00180">
    <property type="entry name" value="CRETINALDHBP"/>
</dbReference>
<dbReference type="Pfam" id="PF00650">
    <property type="entry name" value="CRAL_TRIO"/>
    <property type="match status" value="1"/>
</dbReference>
<sequence length="310" mass="36394">MAMIKYDDNKLPYIDLGLDYRIQMETEEYDDELSLEKGKREIREYPDIVQNGFKQLRILLEAEKSLYIPVDEDAFLLKFLRPCKYYPDSTFELIKNYYKFKVKHKQYCENLLPETVSHVFVEGLAHLHPVRDQNGSRILILEVGRKWVPAKASLTDIFRAVQLLLEAAMNEPRTQLNGSIVVMDVDGLSLTHIAQLTPSFACLLLEWIQKCTAMRLKAIHIVNNSYLFNVAFAIFKPFLMEKLRKRIHIHNRNWNSLKAHIDEKYLWQKYGGTFDEIHDADGSVLAEFLNLHSKDAEREFFYCLINRKDV</sequence>